<evidence type="ECO:0000313" key="3">
    <source>
        <dbReference type="Proteomes" id="UP001148312"/>
    </source>
</evidence>
<dbReference type="EMBL" id="JAPWDQ010000008">
    <property type="protein sequence ID" value="KAJ5482929.1"/>
    <property type="molecule type" value="Genomic_DNA"/>
</dbReference>
<dbReference type="PANTHER" id="PTHR38116:SF8">
    <property type="entry name" value="BZIP DOMAIN-CONTAINING PROTEIN"/>
    <property type="match status" value="1"/>
</dbReference>
<dbReference type="GeneID" id="81626226"/>
<feature type="compositionally biased region" description="Low complexity" evidence="1">
    <location>
        <begin position="11"/>
        <end position="27"/>
    </location>
</feature>
<name>A0A9W9X481_9EURO</name>
<keyword evidence="3" id="KW-1185">Reference proteome</keyword>
<dbReference type="Pfam" id="PF11905">
    <property type="entry name" value="DUF3425"/>
    <property type="match status" value="1"/>
</dbReference>
<dbReference type="PANTHER" id="PTHR38116">
    <property type="entry name" value="CHROMOSOME 7, WHOLE GENOME SHOTGUN SEQUENCE"/>
    <property type="match status" value="1"/>
</dbReference>
<dbReference type="InterPro" id="IPR021833">
    <property type="entry name" value="DUF3425"/>
</dbReference>
<sequence>MNTSTFFNDLSGPSGPSGPSRPSSATRSPDETLRASKKRVVTAARREQNKKAQRAYRERQKLLRNSPSTRHGMSSRKIAPRLSPSHGLGYSLHNHNTDHVYNSDLSMQLILPARHLADPLANTLQTTRDAFWSAILHNAQCLGFDLNKLAECGHTYTSPFYKSITPDDQPRDLVAPCLSTSTPISLRPTMAQILIPHHASLDLIPIPLLRERAIMLTFALPEVYNLLELKQDVYGRDGLACLRYSDEGACQPWDPQSWRVKPWFRSKWRMAVDD</sequence>
<gene>
    <name evidence="2" type="ORF">N7539_006375</name>
</gene>
<dbReference type="RefSeq" id="XP_056788901.1">
    <property type="nucleotide sequence ID" value="XM_056935977.1"/>
</dbReference>
<feature type="compositionally biased region" description="Polar residues" evidence="1">
    <location>
        <begin position="63"/>
        <end position="72"/>
    </location>
</feature>
<accession>A0A9W9X481</accession>
<dbReference type="AlphaFoldDB" id="A0A9W9X481"/>
<protein>
    <recommendedName>
        <fullName evidence="4">BZIP domain-containing protein</fullName>
    </recommendedName>
</protein>
<evidence type="ECO:0008006" key="4">
    <source>
        <dbReference type="Google" id="ProtNLM"/>
    </source>
</evidence>
<reference evidence="2" key="1">
    <citation type="submission" date="2022-12" db="EMBL/GenBank/DDBJ databases">
        <authorList>
            <person name="Petersen C."/>
        </authorList>
    </citation>
    <scope>NUCLEOTIDE SEQUENCE</scope>
    <source>
        <strain evidence="2">IBT 30728</strain>
    </source>
</reference>
<evidence type="ECO:0000256" key="1">
    <source>
        <dbReference type="SAM" id="MobiDB-lite"/>
    </source>
</evidence>
<organism evidence="2 3">
    <name type="scientific">Penicillium diatomitis</name>
    <dbReference type="NCBI Taxonomy" id="2819901"/>
    <lineage>
        <taxon>Eukaryota</taxon>
        <taxon>Fungi</taxon>
        <taxon>Dikarya</taxon>
        <taxon>Ascomycota</taxon>
        <taxon>Pezizomycotina</taxon>
        <taxon>Eurotiomycetes</taxon>
        <taxon>Eurotiomycetidae</taxon>
        <taxon>Eurotiales</taxon>
        <taxon>Aspergillaceae</taxon>
        <taxon>Penicillium</taxon>
    </lineage>
</organism>
<feature type="compositionally biased region" description="Basic and acidic residues" evidence="1">
    <location>
        <begin position="44"/>
        <end position="61"/>
    </location>
</feature>
<dbReference type="Proteomes" id="UP001148312">
    <property type="component" value="Unassembled WGS sequence"/>
</dbReference>
<comment type="caution">
    <text evidence="2">The sequence shown here is derived from an EMBL/GenBank/DDBJ whole genome shotgun (WGS) entry which is preliminary data.</text>
</comment>
<reference evidence="2" key="2">
    <citation type="journal article" date="2023" name="IMA Fungus">
        <title>Comparative genomic study of the Penicillium genus elucidates a diverse pangenome and 15 lateral gene transfer events.</title>
        <authorList>
            <person name="Petersen C."/>
            <person name="Sorensen T."/>
            <person name="Nielsen M.R."/>
            <person name="Sondergaard T.E."/>
            <person name="Sorensen J.L."/>
            <person name="Fitzpatrick D.A."/>
            <person name="Frisvad J.C."/>
            <person name="Nielsen K.L."/>
        </authorList>
    </citation>
    <scope>NUCLEOTIDE SEQUENCE</scope>
    <source>
        <strain evidence="2">IBT 30728</strain>
    </source>
</reference>
<evidence type="ECO:0000313" key="2">
    <source>
        <dbReference type="EMBL" id="KAJ5482929.1"/>
    </source>
</evidence>
<proteinExistence type="predicted"/>
<dbReference type="CDD" id="cd14688">
    <property type="entry name" value="bZIP_YAP"/>
    <property type="match status" value="1"/>
</dbReference>
<feature type="region of interest" description="Disordered" evidence="1">
    <location>
        <begin position="1"/>
        <end position="90"/>
    </location>
</feature>